<gene>
    <name evidence="7" type="ORF">PMG11_11046</name>
</gene>
<name>A0A0F7U0W0_PENBI</name>
<evidence type="ECO:0000256" key="6">
    <source>
        <dbReference type="SAM" id="Phobius"/>
    </source>
</evidence>
<comment type="subcellular location">
    <subcellularLocation>
        <location evidence="1">Membrane</location>
        <topology evidence="1">Multi-pass membrane protein</topology>
    </subcellularLocation>
</comment>
<proteinExistence type="inferred from homology"/>
<dbReference type="AlphaFoldDB" id="A0A0F7U0W0"/>
<evidence type="ECO:0000313" key="7">
    <source>
        <dbReference type="EMBL" id="CEJ62549.1"/>
    </source>
</evidence>
<organism evidence="7 8">
    <name type="scientific">Penicillium brasilianum</name>
    <dbReference type="NCBI Taxonomy" id="104259"/>
    <lineage>
        <taxon>Eukaryota</taxon>
        <taxon>Fungi</taxon>
        <taxon>Dikarya</taxon>
        <taxon>Ascomycota</taxon>
        <taxon>Pezizomycotina</taxon>
        <taxon>Eurotiomycetes</taxon>
        <taxon>Eurotiomycetidae</taxon>
        <taxon>Eurotiales</taxon>
        <taxon>Aspergillaceae</taxon>
        <taxon>Penicillium</taxon>
    </lineage>
</organism>
<evidence type="ECO:0000256" key="2">
    <source>
        <dbReference type="ARBA" id="ARBA00007262"/>
    </source>
</evidence>
<keyword evidence="4 6" id="KW-1133">Transmembrane helix</keyword>
<evidence type="ECO:0000256" key="4">
    <source>
        <dbReference type="ARBA" id="ARBA00022989"/>
    </source>
</evidence>
<dbReference type="Proteomes" id="UP000042958">
    <property type="component" value="Unassembled WGS sequence"/>
</dbReference>
<protein>
    <submittedName>
        <fullName evidence="7">Uncharacterized protein</fullName>
    </submittedName>
</protein>
<comment type="similarity">
    <text evidence="2">Belongs to the IFI6/IFI27 family.</text>
</comment>
<evidence type="ECO:0000256" key="5">
    <source>
        <dbReference type="ARBA" id="ARBA00023136"/>
    </source>
</evidence>
<dbReference type="Pfam" id="PF06140">
    <property type="entry name" value="Ifi-6-16"/>
    <property type="match status" value="1"/>
</dbReference>
<dbReference type="EMBL" id="CDHK01000018">
    <property type="protein sequence ID" value="CEJ62549.1"/>
    <property type="molecule type" value="Genomic_DNA"/>
</dbReference>
<dbReference type="GO" id="GO:0016020">
    <property type="term" value="C:membrane"/>
    <property type="evidence" value="ECO:0007669"/>
    <property type="project" value="UniProtKB-SubCell"/>
</dbReference>
<evidence type="ECO:0000256" key="1">
    <source>
        <dbReference type="ARBA" id="ARBA00004141"/>
    </source>
</evidence>
<reference evidence="8" key="1">
    <citation type="journal article" date="2015" name="Genome Announc.">
        <title>Draft genome sequence of the fungus Penicillium brasilianum MG11.</title>
        <authorList>
            <person name="Horn F."/>
            <person name="Linde J."/>
            <person name="Mattern D.J."/>
            <person name="Walther G."/>
            <person name="Guthke R."/>
            <person name="Brakhage A.A."/>
            <person name="Valiante V."/>
        </authorList>
    </citation>
    <scope>NUCLEOTIDE SEQUENCE [LARGE SCALE GENOMIC DNA]</scope>
    <source>
        <strain evidence="8">MG11</strain>
    </source>
</reference>
<dbReference type="STRING" id="104259.A0A0F7U0W0"/>
<evidence type="ECO:0000313" key="8">
    <source>
        <dbReference type="Proteomes" id="UP000042958"/>
    </source>
</evidence>
<keyword evidence="8" id="KW-1185">Reference proteome</keyword>
<dbReference type="OrthoDB" id="440424at2759"/>
<dbReference type="InterPro" id="IPR009311">
    <property type="entry name" value="IFI6/IFI27-like"/>
</dbReference>
<dbReference type="Gene3D" id="6.10.110.10">
    <property type="match status" value="1"/>
</dbReference>
<keyword evidence="5 6" id="KW-0472">Membrane</keyword>
<dbReference type="InterPro" id="IPR038213">
    <property type="entry name" value="IFI6/IFI27-like_sf"/>
</dbReference>
<sequence>MSFRDYSLKDVLVVGTRIMQAGLEGFEIVAAHGEPALAKSASLTFQTASWSAQNPVIAACAVVGTTGVTILAVPGLVTAPILWSLGFTMNGIQAGSAAATAHSWIGNTVAGSAMAIGQSAGAGGNGLVIWNGAAQLGGVAMTVGSAGLAWIKALS</sequence>
<evidence type="ECO:0000256" key="3">
    <source>
        <dbReference type="ARBA" id="ARBA00022692"/>
    </source>
</evidence>
<accession>A0A0F7U0W0</accession>
<keyword evidence="3 6" id="KW-0812">Transmembrane</keyword>
<feature type="transmembrane region" description="Helical" evidence="6">
    <location>
        <begin position="56"/>
        <end position="83"/>
    </location>
</feature>